<dbReference type="Pfam" id="PF14111">
    <property type="entry name" value="DUF4283"/>
    <property type="match status" value="1"/>
</dbReference>
<evidence type="ECO:0000259" key="2">
    <source>
        <dbReference type="Pfam" id="PF14111"/>
    </source>
</evidence>
<dbReference type="EMBL" id="BTGU01000145">
    <property type="protein sequence ID" value="GMN63225.1"/>
    <property type="molecule type" value="Genomic_DNA"/>
</dbReference>
<dbReference type="InterPro" id="IPR040256">
    <property type="entry name" value="At4g02000-like"/>
</dbReference>
<evidence type="ECO:0008006" key="6">
    <source>
        <dbReference type="Google" id="ProtNLM"/>
    </source>
</evidence>
<evidence type="ECO:0000313" key="4">
    <source>
        <dbReference type="EMBL" id="GMN63225.1"/>
    </source>
</evidence>
<dbReference type="Pfam" id="PF14392">
    <property type="entry name" value="zf-CCHC_4"/>
    <property type="match status" value="1"/>
</dbReference>
<evidence type="ECO:0000256" key="1">
    <source>
        <dbReference type="SAM" id="MobiDB-lite"/>
    </source>
</evidence>
<dbReference type="InterPro" id="IPR025558">
    <property type="entry name" value="DUF4283"/>
</dbReference>
<sequence length="411" mass="45243">MDEMLGRLSSFSITEEEASVIGIPDDGSVMSTMIKLWSAEGDLFAQVIDRDIFLFSFKKEQDRARVLAMESWSFNKSLILLKVVNGDETLRWDSWSLMCFWIRVYNLPYDGMIREIGEKIGNGIGRFLDVVTDKNGRCPGMYMCLRVQINVSKPLRQGAMVQLGSNGAKVWTSFKYKRVPDFCFGCARIGHGRFECVDDKVRNVNTSDQLSYSSELRVDIRSERSLGPGNAGGGRWKGSSGRSEQFPGSGNVGGVPRENNSCQSDWQGGTSPYANHEFEGAGFNDGIALADDVYLSSHLREFFFSKARGCLAKLGEHAGTVHVEKRAADGLVFLAGVVEPVKRSIGKWKKEAQLKGASGVGSSSVTNSENVKRKMVVELVAGEVTKLRKTYGFSSVAADLAEAVVQPHQIQ</sequence>
<protein>
    <recommendedName>
        <fullName evidence="6">DUF4283 domain-containing protein</fullName>
    </recommendedName>
</protein>
<keyword evidence="5" id="KW-1185">Reference proteome</keyword>
<feature type="domain" description="Zinc knuckle CX2CX4HX4C" evidence="3">
    <location>
        <begin position="150"/>
        <end position="196"/>
    </location>
</feature>
<evidence type="ECO:0000313" key="5">
    <source>
        <dbReference type="Proteomes" id="UP001187192"/>
    </source>
</evidence>
<comment type="caution">
    <text evidence="4">The sequence shown here is derived from an EMBL/GenBank/DDBJ whole genome shotgun (WGS) entry which is preliminary data.</text>
</comment>
<proteinExistence type="predicted"/>
<dbReference type="InterPro" id="IPR025836">
    <property type="entry name" value="Zn_knuckle_CX2CX4HX4C"/>
</dbReference>
<accession>A0AA88DWE6</accession>
<dbReference type="Proteomes" id="UP001187192">
    <property type="component" value="Unassembled WGS sequence"/>
</dbReference>
<gene>
    <name evidence="4" type="ORF">TIFTF001_032294</name>
</gene>
<dbReference type="PANTHER" id="PTHR31286">
    <property type="entry name" value="GLYCINE-RICH CELL WALL STRUCTURAL PROTEIN 1.8-LIKE"/>
    <property type="match status" value="1"/>
</dbReference>
<feature type="domain" description="DUF4283" evidence="2">
    <location>
        <begin position="25"/>
        <end position="83"/>
    </location>
</feature>
<organism evidence="4 5">
    <name type="scientific">Ficus carica</name>
    <name type="common">Common fig</name>
    <dbReference type="NCBI Taxonomy" id="3494"/>
    <lineage>
        <taxon>Eukaryota</taxon>
        <taxon>Viridiplantae</taxon>
        <taxon>Streptophyta</taxon>
        <taxon>Embryophyta</taxon>
        <taxon>Tracheophyta</taxon>
        <taxon>Spermatophyta</taxon>
        <taxon>Magnoliopsida</taxon>
        <taxon>eudicotyledons</taxon>
        <taxon>Gunneridae</taxon>
        <taxon>Pentapetalae</taxon>
        <taxon>rosids</taxon>
        <taxon>fabids</taxon>
        <taxon>Rosales</taxon>
        <taxon>Moraceae</taxon>
        <taxon>Ficeae</taxon>
        <taxon>Ficus</taxon>
    </lineage>
</organism>
<feature type="region of interest" description="Disordered" evidence="1">
    <location>
        <begin position="223"/>
        <end position="263"/>
    </location>
</feature>
<dbReference type="PANTHER" id="PTHR31286:SF167">
    <property type="entry name" value="OS09G0268800 PROTEIN"/>
    <property type="match status" value="1"/>
</dbReference>
<reference evidence="4" key="1">
    <citation type="submission" date="2023-07" db="EMBL/GenBank/DDBJ databases">
        <title>draft genome sequence of fig (Ficus carica).</title>
        <authorList>
            <person name="Takahashi T."/>
            <person name="Nishimura K."/>
        </authorList>
    </citation>
    <scope>NUCLEOTIDE SEQUENCE</scope>
</reference>
<evidence type="ECO:0000259" key="3">
    <source>
        <dbReference type="Pfam" id="PF14392"/>
    </source>
</evidence>
<dbReference type="AlphaFoldDB" id="A0AA88DWE6"/>
<name>A0AA88DWE6_FICCA</name>